<keyword evidence="3" id="KW-1185">Reference proteome</keyword>
<proteinExistence type="predicted"/>
<dbReference type="AlphaFoldDB" id="A0AAD7GAW3"/>
<accession>A0AAD7GAW3</accession>
<feature type="compositionally biased region" description="Low complexity" evidence="1">
    <location>
        <begin position="27"/>
        <end position="53"/>
    </location>
</feature>
<feature type="compositionally biased region" description="Polar residues" evidence="1">
    <location>
        <begin position="334"/>
        <end position="350"/>
    </location>
</feature>
<feature type="region of interest" description="Disordered" evidence="1">
    <location>
        <begin position="450"/>
        <end position="554"/>
    </location>
</feature>
<feature type="region of interest" description="Disordered" evidence="1">
    <location>
        <begin position="119"/>
        <end position="434"/>
    </location>
</feature>
<dbReference type="EMBL" id="JARKIE010000102">
    <property type="protein sequence ID" value="KAJ7685877.1"/>
    <property type="molecule type" value="Genomic_DNA"/>
</dbReference>
<feature type="region of interest" description="Disordered" evidence="1">
    <location>
        <begin position="1"/>
        <end position="107"/>
    </location>
</feature>
<feature type="compositionally biased region" description="Pro residues" evidence="1">
    <location>
        <begin position="94"/>
        <end position="103"/>
    </location>
</feature>
<comment type="caution">
    <text evidence="2">The sequence shown here is derived from an EMBL/GenBank/DDBJ whole genome shotgun (WGS) entry which is preliminary data.</text>
</comment>
<feature type="compositionally biased region" description="Basic residues" evidence="1">
    <location>
        <begin position="9"/>
        <end position="20"/>
    </location>
</feature>
<evidence type="ECO:0000256" key="1">
    <source>
        <dbReference type="SAM" id="MobiDB-lite"/>
    </source>
</evidence>
<feature type="compositionally biased region" description="Low complexity" evidence="1">
    <location>
        <begin position="128"/>
        <end position="141"/>
    </location>
</feature>
<protein>
    <submittedName>
        <fullName evidence="2">Uncharacterized protein</fullName>
    </submittedName>
</protein>
<gene>
    <name evidence="2" type="ORF">B0H17DRAFT_1073097</name>
</gene>
<sequence>MLPSFTTSSRRRGLRGASRKASREQVAAGPSSGSALYSLSSRASSSASLGSDSTISKMSFATSQTSISLASSSHLKEDRPTFVSRPVNTDRPVPDSPAYPAPDQPHLSPIEVFKLRLAGGKHSRKESSTSVSGSTTGVRVVGRGGQGSRPRAVPADSSLPSALPAPLPARNVRMTSTLTGGNGDQPSATRIVGRGGVGSRPRGLSAVDSMEPAPRMVEAPPPPVPKRPAALIQETPPPPVVYRPGGRGGAGSRPRKVKPKAETGSAGNSKDFKFPWKGKGRAEPFANALTRTDTRDSTASSINFASPAARQHQKPINPDPFDFSGASGAPSVPSRASPNGSTSSFQTTSSDGRHARQQSKLGRTLGADFGSAGMNWSQRQKDIQVAKLARRSSISVPSPRATESPRSDHFARRQSSYGQLSGFLPPDDSDEPLVHHEVWDSNNYRPAVYLADPKTSQPQYPTPPPAQALPDDPYYTEDDISEVLTFDASDESAGPRFSSYSQSSGEIHVQPRFVLEDTDDDESQYEPGQMQTPTPFAAHDSRPETPTADEKRFDSPYQVMPLFVVPPWEPKARPAGAAAEELSQEWVGEWNRTDMQSVIHSLRQLRM</sequence>
<evidence type="ECO:0000313" key="3">
    <source>
        <dbReference type="Proteomes" id="UP001221757"/>
    </source>
</evidence>
<feature type="compositionally biased region" description="Basic and acidic residues" evidence="1">
    <location>
        <begin position="539"/>
        <end position="554"/>
    </location>
</feature>
<reference evidence="2" key="1">
    <citation type="submission" date="2023-03" db="EMBL/GenBank/DDBJ databases">
        <title>Massive genome expansion in bonnet fungi (Mycena s.s.) driven by repeated elements and novel gene families across ecological guilds.</title>
        <authorList>
            <consortium name="Lawrence Berkeley National Laboratory"/>
            <person name="Harder C.B."/>
            <person name="Miyauchi S."/>
            <person name="Viragh M."/>
            <person name="Kuo A."/>
            <person name="Thoen E."/>
            <person name="Andreopoulos B."/>
            <person name="Lu D."/>
            <person name="Skrede I."/>
            <person name="Drula E."/>
            <person name="Henrissat B."/>
            <person name="Morin E."/>
            <person name="Kohler A."/>
            <person name="Barry K."/>
            <person name="LaButti K."/>
            <person name="Morin E."/>
            <person name="Salamov A."/>
            <person name="Lipzen A."/>
            <person name="Mereny Z."/>
            <person name="Hegedus B."/>
            <person name="Baldrian P."/>
            <person name="Stursova M."/>
            <person name="Weitz H."/>
            <person name="Taylor A."/>
            <person name="Grigoriev I.V."/>
            <person name="Nagy L.G."/>
            <person name="Martin F."/>
            <person name="Kauserud H."/>
        </authorList>
    </citation>
    <scope>NUCLEOTIDE SEQUENCE</scope>
    <source>
        <strain evidence="2">CBHHK067</strain>
    </source>
</reference>
<feature type="compositionally biased region" description="Polar residues" evidence="1">
    <location>
        <begin position="173"/>
        <end position="188"/>
    </location>
</feature>
<feature type="compositionally biased region" description="Low complexity" evidence="1">
    <location>
        <begin position="148"/>
        <end position="164"/>
    </location>
</feature>
<organism evidence="2 3">
    <name type="scientific">Mycena rosella</name>
    <name type="common">Pink bonnet</name>
    <name type="synonym">Agaricus rosellus</name>
    <dbReference type="NCBI Taxonomy" id="1033263"/>
    <lineage>
        <taxon>Eukaryota</taxon>
        <taxon>Fungi</taxon>
        <taxon>Dikarya</taxon>
        <taxon>Basidiomycota</taxon>
        <taxon>Agaricomycotina</taxon>
        <taxon>Agaricomycetes</taxon>
        <taxon>Agaricomycetidae</taxon>
        <taxon>Agaricales</taxon>
        <taxon>Marasmiineae</taxon>
        <taxon>Mycenaceae</taxon>
        <taxon>Mycena</taxon>
    </lineage>
</organism>
<feature type="compositionally biased region" description="Low complexity" evidence="1">
    <location>
        <begin position="61"/>
        <end position="73"/>
    </location>
</feature>
<name>A0AAD7GAW3_MYCRO</name>
<dbReference type="Proteomes" id="UP001221757">
    <property type="component" value="Unassembled WGS sequence"/>
</dbReference>
<evidence type="ECO:0000313" key="2">
    <source>
        <dbReference type="EMBL" id="KAJ7685877.1"/>
    </source>
</evidence>